<feature type="transmembrane region" description="Helical" evidence="1">
    <location>
        <begin position="6"/>
        <end position="31"/>
    </location>
</feature>
<dbReference type="Pfam" id="PF05569">
    <property type="entry name" value="Peptidase_M56"/>
    <property type="match status" value="1"/>
</dbReference>
<dbReference type="RefSeq" id="WP_117632292.1">
    <property type="nucleotide sequence ID" value="NZ_QSON01000010.1"/>
</dbReference>
<feature type="domain" description="Peptidase M56" evidence="2">
    <location>
        <begin position="10"/>
        <end position="292"/>
    </location>
</feature>
<reference evidence="3 4" key="1">
    <citation type="submission" date="2018-08" db="EMBL/GenBank/DDBJ databases">
        <title>A genome reference for cultivated species of the human gut microbiota.</title>
        <authorList>
            <person name="Zou Y."/>
            <person name="Xue W."/>
            <person name="Luo G."/>
        </authorList>
    </citation>
    <scope>NUCLEOTIDE SEQUENCE [LARGE SCALE GENOMIC DNA]</scope>
    <source>
        <strain evidence="3 4">TM09-12</strain>
    </source>
</reference>
<dbReference type="InterPro" id="IPR008756">
    <property type="entry name" value="Peptidase_M56"/>
</dbReference>
<accession>A0A374P3P3</accession>
<feature type="transmembrane region" description="Helical" evidence="1">
    <location>
        <begin position="304"/>
        <end position="324"/>
    </location>
</feature>
<proteinExistence type="predicted"/>
<dbReference type="PANTHER" id="PTHR34978:SF3">
    <property type="entry name" value="SLR0241 PROTEIN"/>
    <property type="match status" value="1"/>
</dbReference>
<dbReference type="PANTHER" id="PTHR34978">
    <property type="entry name" value="POSSIBLE SENSOR-TRANSDUCER PROTEIN BLAR"/>
    <property type="match status" value="1"/>
</dbReference>
<dbReference type="AlphaFoldDB" id="A0A374P3P3"/>
<organism evidence="3 4">
    <name type="scientific">Hungatella hathewayi</name>
    <dbReference type="NCBI Taxonomy" id="154046"/>
    <lineage>
        <taxon>Bacteria</taxon>
        <taxon>Bacillati</taxon>
        <taxon>Bacillota</taxon>
        <taxon>Clostridia</taxon>
        <taxon>Lachnospirales</taxon>
        <taxon>Lachnospiraceae</taxon>
        <taxon>Hungatella</taxon>
    </lineage>
</organism>
<dbReference type="InterPro" id="IPR052173">
    <property type="entry name" value="Beta-lactam_resp_regulator"/>
</dbReference>
<keyword evidence="1" id="KW-0812">Transmembrane</keyword>
<keyword evidence="1" id="KW-0472">Membrane</keyword>
<comment type="caution">
    <text evidence="3">The sequence shown here is derived from an EMBL/GenBank/DDBJ whole genome shotgun (WGS) entry which is preliminary data.</text>
</comment>
<evidence type="ECO:0000256" key="1">
    <source>
        <dbReference type="SAM" id="Phobius"/>
    </source>
</evidence>
<protein>
    <recommendedName>
        <fullName evidence="2">Peptidase M56 domain-containing protein</fullName>
    </recommendedName>
</protein>
<sequence>MMASDILLLIISLSLAGSILYVMVLIMHLFFKNYIKSRWFYSMMKIAMIFFLFPSILIALLAWERFLSTTSNFINGADLSKAFFPSNTDTFGRHLQNSAIFIILLCIWLAGFIICYAAALFQELLLMHHLRSVSNECISLDVYNLCKSISDRYKINNHVSIYQSDVITSPFIVGIFGPTIFLPDKTFDLEVLDLILAHELWHYKSRDVLYKSVMAFISGLHWFNPIIYFFSISFSNYAEIACDEIVLDGCRKEKRLRYAEIIVNMINTNKETSVSVGMTDKQINFTKRRLYYIMHENTHSKKSAILLMITLFVFACPFSVFAAVSTTAYAQDIFINELLINQSEQEAQIPINSFMEHTETVTPAAVNTISGITPRGTNPIDLTLPETGRVTFNTLTLSKGTTVKFVIGADNTSDSFRCGIAQGLKSTYVSSSNGTVNHTFTIKETGDYTLYLEGKSSSEVHVSGMITIKE</sequence>
<keyword evidence="1" id="KW-1133">Transmembrane helix</keyword>
<evidence type="ECO:0000313" key="4">
    <source>
        <dbReference type="Proteomes" id="UP000263014"/>
    </source>
</evidence>
<feature type="transmembrane region" description="Helical" evidence="1">
    <location>
        <begin position="99"/>
        <end position="121"/>
    </location>
</feature>
<evidence type="ECO:0000313" key="3">
    <source>
        <dbReference type="EMBL" id="RGJ00892.1"/>
    </source>
</evidence>
<dbReference type="EMBL" id="QSON01000010">
    <property type="protein sequence ID" value="RGJ00892.1"/>
    <property type="molecule type" value="Genomic_DNA"/>
</dbReference>
<name>A0A374P3P3_9FIRM</name>
<evidence type="ECO:0000259" key="2">
    <source>
        <dbReference type="Pfam" id="PF05569"/>
    </source>
</evidence>
<dbReference type="CDD" id="cd07341">
    <property type="entry name" value="M56_BlaR1_MecR1_like"/>
    <property type="match status" value="1"/>
</dbReference>
<gene>
    <name evidence="3" type="ORF">DXD79_20600</name>
</gene>
<dbReference type="Proteomes" id="UP000263014">
    <property type="component" value="Unassembled WGS sequence"/>
</dbReference>
<feature type="transmembrane region" description="Helical" evidence="1">
    <location>
        <begin position="43"/>
        <end position="63"/>
    </location>
</feature>